<keyword evidence="1" id="KW-1133">Transmembrane helix</keyword>
<accession>A0A368U6P5</accession>
<feature type="transmembrane region" description="Helical" evidence="1">
    <location>
        <begin position="53"/>
        <end position="72"/>
    </location>
</feature>
<name>A0A368U6P5_9GAMM</name>
<feature type="transmembrane region" description="Helical" evidence="1">
    <location>
        <begin position="352"/>
        <end position="368"/>
    </location>
</feature>
<dbReference type="Proteomes" id="UP000253204">
    <property type="component" value="Unassembled WGS sequence"/>
</dbReference>
<feature type="transmembrane region" description="Helical" evidence="1">
    <location>
        <begin position="109"/>
        <end position="130"/>
    </location>
</feature>
<keyword evidence="1" id="KW-0472">Membrane</keyword>
<evidence type="ECO:0000313" key="2">
    <source>
        <dbReference type="EMBL" id="RCV92186.1"/>
    </source>
</evidence>
<feature type="transmembrane region" description="Helical" evidence="1">
    <location>
        <begin position="150"/>
        <end position="175"/>
    </location>
</feature>
<protein>
    <submittedName>
        <fullName evidence="2">Uncharacterized protein</fullName>
    </submittedName>
</protein>
<feature type="transmembrane region" description="Helical" evidence="1">
    <location>
        <begin position="298"/>
        <end position="322"/>
    </location>
</feature>
<dbReference type="AlphaFoldDB" id="A0A368U6P5"/>
<feature type="transmembrane region" description="Helical" evidence="1">
    <location>
        <begin position="223"/>
        <end position="247"/>
    </location>
</feature>
<reference evidence="2 3" key="1">
    <citation type="submission" date="2018-07" db="EMBL/GenBank/DDBJ databases">
        <title>Halomonas rutogse sp. nov., isolated from Lake TangqianCo on Tibetan Plateau.</title>
        <authorList>
            <person name="Lu H."/>
            <person name="Xing P."/>
            <person name="Wu Q."/>
        </authorList>
    </citation>
    <scope>NUCLEOTIDE SEQUENCE [LARGE SCALE GENOMIC DNA]</scope>
    <source>
        <strain evidence="2 3">TQ8S</strain>
    </source>
</reference>
<evidence type="ECO:0000256" key="1">
    <source>
        <dbReference type="SAM" id="Phobius"/>
    </source>
</evidence>
<proteinExistence type="predicted"/>
<dbReference type="EMBL" id="QPIJ01000017">
    <property type="protein sequence ID" value="RCV92186.1"/>
    <property type="molecule type" value="Genomic_DNA"/>
</dbReference>
<feature type="transmembrane region" description="Helical" evidence="1">
    <location>
        <begin position="187"/>
        <end position="217"/>
    </location>
</feature>
<feature type="transmembrane region" description="Helical" evidence="1">
    <location>
        <begin position="329"/>
        <end position="346"/>
    </location>
</feature>
<evidence type="ECO:0000313" key="3">
    <source>
        <dbReference type="Proteomes" id="UP000253204"/>
    </source>
</evidence>
<keyword evidence="3" id="KW-1185">Reference proteome</keyword>
<sequence>MIKISRIKGMLLVALIFLSLANTLTNLQLDKLAFVLLALAGAWLLRSRPVFSWDGAVVLSLLLVALVISYLSSLVNYETVWHDSYLLLFFLIITWVISSCAVGNPRYFLNGFLFASAIYFLFGIGAWFYSQFTGEVHYVMPLYGKGRPDIFAALSFATTPQVYASVAALASIVALKLKATAKSGSWYNVIILLALLAIVISLNRVWLLYIPIILVAWGGRRVILAIVALGVLLGGFLFFYSNVAFSFGTVSSRVMMLEHMLSFINEQSLLDLLLGNPFYIDSYFFMHGQDFYYIESAPVYLVTKFGVLGLLISMLLLVYWLVKLSQKDVLLALFSVYYLVFVQMMTHEFFSISFWLYWVVFLCLFFLKKREINQSKAKHMEHESNESSLLRQA</sequence>
<comment type="caution">
    <text evidence="2">The sequence shown here is derived from an EMBL/GenBank/DDBJ whole genome shotgun (WGS) entry which is preliminary data.</text>
</comment>
<gene>
    <name evidence="2" type="ORF">DU506_09305</name>
</gene>
<organism evidence="2 3">
    <name type="scientific">Vreelandella rituensis</name>
    <dbReference type="NCBI Taxonomy" id="2282306"/>
    <lineage>
        <taxon>Bacteria</taxon>
        <taxon>Pseudomonadati</taxon>
        <taxon>Pseudomonadota</taxon>
        <taxon>Gammaproteobacteria</taxon>
        <taxon>Oceanospirillales</taxon>
        <taxon>Halomonadaceae</taxon>
        <taxon>Vreelandella</taxon>
    </lineage>
</organism>
<keyword evidence="1" id="KW-0812">Transmembrane</keyword>
<feature type="transmembrane region" description="Helical" evidence="1">
    <location>
        <begin position="84"/>
        <end position="102"/>
    </location>
</feature>